<dbReference type="PANTHER" id="PTHR39150">
    <property type="entry name" value="54S RIBOSOMAL PROTEIN L28, MITOCHONDRIAL"/>
    <property type="match status" value="1"/>
</dbReference>
<feature type="region of interest" description="Disordered" evidence="1">
    <location>
        <begin position="55"/>
        <end position="80"/>
    </location>
</feature>
<dbReference type="EMBL" id="FJOG01000019">
    <property type="protein sequence ID" value="CZR61837.1"/>
    <property type="molecule type" value="Genomic_DNA"/>
</dbReference>
<dbReference type="Gene3D" id="6.10.250.3440">
    <property type="match status" value="1"/>
</dbReference>
<proteinExistence type="predicted"/>
<protein>
    <submittedName>
        <fullName evidence="2">Uncharacterized protein</fullName>
    </submittedName>
</protein>
<dbReference type="InterPro" id="IPR042831">
    <property type="entry name" value="Ribosomal_mL40_fung"/>
</dbReference>
<dbReference type="STRING" id="576137.A0A1L7XA37"/>
<dbReference type="AlphaFoldDB" id="A0A1L7XA37"/>
<keyword evidence="3" id="KW-1185">Reference proteome</keyword>
<feature type="compositionally biased region" description="Basic residues" evidence="1">
    <location>
        <begin position="64"/>
        <end position="76"/>
    </location>
</feature>
<gene>
    <name evidence="2" type="ORF">PAC_11734</name>
</gene>
<organism evidence="2 3">
    <name type="scientific">Phialocephala subalpina</name>
    <dbReference type="NCBI Taxonomy" id="576137"/>
    <lineage>
        <taxon>Eukaryota</taxon>
        <taxon>Fungi</taxon>
        <taxon>Dikarya</taxon>
        <taxon>Ascomycota</taxon>
        <taxon>Pezizomycotina</taxon>
        <taxon>Leotiomycetes</taxon>
        <taxon>Helotiales</taxon>
        <taxon>Mollisiaceae</taxon>
        <taxon>Phialocephala</taxon>
        <taxon>Phialocephala fortinii species complex</taxon>
    </lineage>
</organism>
<evidence type="ECO:0000256" key="1">
    <source>
        <dbReference type="SAM" id="MobiDB-lite"/>
    </source>
</evidence>
<dbReference type="OrthoDB" id="2098203at2759"/>
<name>A0A1L7XA37_9HELO</name>
<dbReference type="GO" id="GO:0005739">
    <property type="term" value="C:mitochondrion"/>
    <property type="evidence" value="ECO:0007669"/>
    <property type="project" value="GOC"/>
</dbReference>
<dbReference type="PANTHER" id="PTHR39150:SF1">
    <property type="entry name" value="LARGE RIBOSOMAL SUBUNIT PROTEIN ML40"/>
    <property type="match status" value="1"/>
</dbReference>
<evidence type="ECO:0000313" key="2">
    <source>
        <dbReference type="EMBL" id="CZR61837.1"/>
    </source>
</evidence>
<evidence type="ECO:0000313" key="3">
    <source>
        <dbReference type="Proteomes" id="UP000184330"/>
    </source>
</evidence>
<dbReference type="GO" id="GO:0032543">
    <property type="term" value="P:mitochondrial translation"/>
    <property type="evidence" value="ECO:0007669"/>
    <property type="project" value="InterPro"/>
</dbReference>
<accession>A0A1L7XA37</accession>
<dbReference type="Proteomes" id="UP000184330">
    <property type="component" value="Unassembled WGS sequence"/>
</dbReference>
<reference evidence="2 3" key="1">
    <citation type="submission" date="2016-03" db="EMBL/GenBank/DDBJ databases">
        <authorList>
            <person name="Ploux O."/>
        </authorList>
    </citation>
    <scope>NUCLEOTIDE SEQUENCE [LARGE SCALE GENOMIC DNA]</scope>
    <source>
        <strain evidence="2 3">UAMH 11012</strain>
    </source>
</reference>
<dbReference type="GO" id="GO:0003735">
    <property type="term" value="F:structural constituent of ribosome"/>
    <property type="evidence" value="ECO:0007669"/>
    <property type="project" value="InterPro"/>
</dbReference>
<sequence length="198" mass="22683">MASQTHASIRTMISPLLASFRSLSLTSNSTIPRALPIPSFTRSWTTTMMRSFSTTPSLALRGGGRAKKNPKSGRKGPVKDPRITLIRYHMQHPLTPRPLRFSRMRALRHWTIHRAWMLARRKKLEAEERELYRMYQSMHSACEELRLLDAPGTKDAGRLYRIAMEKKGIFGHGGVPIEYARMQTDTPGAEAWNHGWTR</sequence>